<dbReference type="AlphaFoldDB" id="A0AAU7JH07"/>
<proteinExistence type="predicted"/>
<keyword evidence="6" id="KW-0808">Transferase</keyword>
<sequence>MDRTPQDLADALAAQFAAAGYGRVEPPVLQPADVFLDLSGEDIRARMFVTTDAAGREWALRPEYTIPVARAYLASPGAAEPAALSYGGPVFRLRAGESGEFWQAGIESYGRPDIEAADAEVLALAHEAVLAMGLSQPEIRLGDVGLFTALLDGLALPPVRVRQLRRAYAQGQLAAALAADMGGPATGAGGEHAGLLRAVQGQDPRAARAFVEDVLNIAGISTVGGRSAAEIAERFLARAEADAEGGVSPEAVAVLRRFAAIAGDPDAASAQMRALAAEARLDLSRVLDAFDARTGFIAARGVDVTTLAFSAAFGRNLDYYTGVVFEIRDGRRRAGGPGADVKPVVGGGRYDGLIQTLGASHPIPAVGCSIWLDRLAGATL</sequence>
<name>A0AAU7JH07_9HYPH</name>
<feature type="binding site" evidence="4">
    <location>
        <position position="92"/>
    </location>
    <ligand>
        <name>L-histidine</name>
        <dbReference type="ChEBI" id="CHEBI:57595"/>
    </ligand>
</feature>
<feature type="domain" description="Aminoacyl-transfer RNA synthetases class-II family profile" evidence="5">
    <location>
        <begin position="16"/>
        <end position="380"/>
    </location>
</feature>
<keyword evidence="3" id="KW-0368">Histidine biosynthesis</keyword>
<gene>
    <name evidence="6" type="ORF">ABEG18_02575</name>
</gene>
<feature type="binding site" evidence="4">
    <location>
        <position position="107"/>
    </location>
    <ligand>
        <name>L-histidine</name>
        <dbReference type="ChEBI" id="CHEBI:57595"/>
    </ligand>
</feature>
<dbReference type="GO" id="GO:0004821">
    <property type="term" value="F:histidine-tRNA ligase activity"/>
    <property type="evidence" value="ECO:0007669"/>
    <property type="project" value="TreeGrafter"/>
</dbReference>
<reference evidence="6" key="1">
    <citation type="submission" date="2024-05" db="EMBL/GenBank/DDBJ databases">
        <authorList>
            <person name="Kim S."/>
            <person name="Heo J."/>
            <person name="Choi H."/>
            <person name="Choi Y."/>
            <person name="Kwon S.-W."/>
            <person name="Kim Y."/>
        </authorList>
    </citation>
    <scope>NUCLEOTIDE SEQUENCE</scope>
    <source>
        <strain evidence="6">KACC 23698</strain>
    </source>
</reference>
<dbReference type="NCBIfam" id="NF008953">
    <property type="entry name" value="PRK12295.1-6"/>
    <property type="match status" value="1"/>
</dbReference>
<evidence type="ECO:0000313" key="6">
    <source>
        <dbReference type="EMBL" id="XBO39688.1"/>
    </source>
</evidence>
<feature type="binding site" evidence="4">
    <location>
        <position position="315"/>
    </location>
    <ligand>
        <name>L-histidine</name>
        <dbReference type="ChEBI" id="CHEBI:57595"/>
    </ligand>
</feature>
<evidence type="ECO:0000256" key="4">
    <source>
        <dbReference type="PIRSR" id="PIRSR001549-1"/>
    </source>
</evidence>
<evidence type="ECO:0000256" key="1">
    <source>
        <dbReference type="ARBA" id="ARBA00011738"/>
    </source>
</evidence>
<protein>
    <recommendedName>
        <fullName evidence="2">Histidine--tRNA ligase</fullName>
    </recommendedName>
</protein>
<dbReference type="GO" id="GO:0000105">
    <property type="term" value="P:L-histidine biosynthetic process"/>
    <property type="evidence" value="ECO:0007669"/>
    <property type="project" value="UniProtKB-KW"/>
</dbReference>
<dbReference type="SUPFAM" id="SSF55681">
    <property type="entry name" value="Class II aaRS and biotin synthetases"/>
    <property type="match status" value="1"/>
</dbReference>
<dbReference type="PROSITE" id="PS50862">
    <property type="entry name" value="AA_TRNA_LIGASE_II"/>
    <property type="match status" value="1"/>
</dbReference>
<dbReference type="InterPro" id="IPR041715">
    <property type="entry name" value="HisRS-like_core"/>
</dbReference>
<evidence type="ECO:0000256" key="2">
    <source>
        <dbReference type="ARBA" id="ARBA00017399"/>
    </source>
</evidence>
<dbReference type="PANTHER" id="PTHR43707">
    <property type="entry name" value="HISTIDYL-TRNA SYNTHETASE"/>
    <property type="match status" value="1"/>
</dbReference>
<feature type="binding site" evidence="4">
    <location>
        <begin position="63"/>
        <end position="65"/>
    </location>
    <ligand>
        <name>L-histidine</name>
        <dbReference type="ChEBI" id="CHEBI:57595"/>
    </ligand>
</feature>
<dbReference type="EMBL" id="CP157484">
    <property type="protein sequence ID" value="XBO39688.1"/>
    <property type="molecule type" value="Genomic_DNA"/>
</dbReference>
<dbReference type="PANTHER" id="PTHR43707:SF1">
    <property type="entry name" value="HISTIDINE--TRNA LIGASE, MITOCHONDRIAL-RELATED"/>
    <property type="match status" value="1"/>
</dbReference>
<comment type="subunit">
    <text evidence="1">Homodimer.</text>
</comment>
<dbReference type="PIRSF" id="PIRSF001549">
    <property type="entry name" value="His-tRNA_synth"/>
    <property type="match status" value="1"/>
</dbReference>
<dbReference type="RefSeq" id="WP_406856534.1">
    <property type="nucleotide sequence ID" value="NZ_CP157484.1"/>
</dbReference>
<dbReference type="GO" id="GO:0006427">
    <property type="term" value="P:histidyl-tRNA aminoacylation"/>
    <property type="evidence" value="ECO:0007669"/>
    <property type="project" value="TreeGrafter"/>
</dbReference>
<keyword evidence="3" id="KW-0028">Amino-acid biosynthesis</keyword>
<dbReference type="InterPro" id="IPR004516">
    <property type="entry name" value="HisRS/HisZ"/>
</dbReference>
<dbReference type="GO" id="GO:0016757">
    <property type="term" value="F:glycosyltransferase activity"/>
    <property type="evidence" value="ECO:0007669"/>
    <property type="project" value="UniProtKB-KW"/>
</dbReference>
<dbReference type="Gene3D" id="3.30.930.10">
    <property type="entry name" value="Bira Bifunctional Protein, Domain 2"/>
    <property type="match status" value="2"/>
</dbReference>
<organism evidence="6">
    <name type="scientific">Alsobacter sp. KACC 23698</name>
    <dbReference type="NCBI Taxonomy" id="3149229"/>
    <lineage>
        <taxon>Bacteria</taxon>
        <taxon>Pseudomonadati</taxon>
        <taxon>Pseudomonadota</taxon>
        <taxon>Alphaproteobacteria</taxon>
        <taxon>Hyphomicrobiales</taxon>
        <taxon>Alsobacteraceae</taxon>
        <taxon>Alsobacter</taxon>
    </lineage>
</organism>
<feature type="binding site" evidence="4">
    <location>
        <position position="103"/>
    </location>
    <ligand>
        <name>L-histidine</name>
        <dbReference type="ChEBI" id="CHEBI:57595"/>
    </ligand>
</feature>
<dbReference type="Pfam" id="PF13393">
    <property type="entry name" value="tRNA-synt_His"/>
    <property type="match status" value="2"/>
</dbReference>
<accession>A0AAU7JH07</accession>
<evidence type="ECO:0000259" key="5">
    <source>
        <dbReference type="PROSITE" id="PS50862"/>
    </source>
</evidence>
<evidence type="ECO:0000256" key="3">
    <source>
        <dbReference type="ARBA" id="ARBA00023102"/>
    </source>
</evidence>
<keyword evidence="6" id="KW-0328">Glycosyltransferase</keyword>
<feature type="binding site" evidence="4">
    <location>
        <begin position="319"/>
        <end position="320"/>
    </location>
    <ligand>
        <name>L-histidine</name>
        <dbReference type="ChEBI" id="CHEBI:57595"/>
    </ligand>
</feature>
<dbReference type="InterPro" id="IPR045864">
    <property type="entry name" value="aa-tRNA-synth_II/BPL/LPL"/>
</dbReference>
<dbReference type="GO" id="GO:0005737">
    <property type="term" value="C:cytoplasm"/>
    <property type="evidence" value="ECO:0007669"/>
    <property type="project" value="InterPro"/>
</dbReference>
<dbReference type="InterPro" id="IPR006195">
    <property type="entry name" value="aa-tRNA-synth_II"/>
</dbReference>